<dbReference type="AlphaFoldDB" id="A0A210PJS9"/>
<dbReference type="GO" id="GO:0019441">
    <property type="term" value="P:L-tryptophan catabolic process to kynurenine"/>
    <property type="evidence" value="ECO:0007669"/>
    <property type="project" value="InterPro"/>
</dbReference>
<protein>
    <submittedName>
        <fullName evidence="5">Indoleamine 2,3-dioxygenase 1</fullName>
    </submittedName>
</protein>
<dbReference type="Pfam" id="PF01231">
    <property type="entry name" value="IDO"/>
    <property type="match status" value="1"/>
</dbReference>
<dbReference type="InterPro" id="IPR000898">
    <property type="entry name" value="Indolamine_dOase"/>
</dbReference>
<dbReference type="GO" id="GO:0034354">
    <property type="term" value="P:'de novo' NAD+ biosynthetic process from L-tryptophan"/>
    <property type="evidence" value="ECO:0007669"/>
    <property type="project" value="TreeGrafter"/>
</dbReference>
<proteinExistence type="inferred from homology"/>
<keyword evidence="2 4" id="KW-0479">Metal-binding</keyword>
<reference evidence="5 6" key="1">
    <citation type="journal article" date="2017" name="Nat. Ecol. Evol.">
        <title>Scallop genome provides insights into evolution of bilaterian karyotype and development.</title>
        <authorList>
            <person name="Wang S."/>
            <person name="Zhang J."/>
            <person name="Jiao W."/>
            <person name="Li J."/>
            <person name="Xun X."/>
            <person name="Sun Y."/>
            <person name="Guo X."/>
            <person name="Huan P."/>
            <person name="Dong B."/>
            <person name="Zhang L."/>
            <person name="Hu X."/>
            <person name="Sun X."/>
            <person name="Wang J."/>
            <person name="Zhao C."/>
            <person name="Wang Y."/>
            <person name="Wang D."/>
            <person name="Huang X."/>
            <person name="Wang R."/>
            <person name="Lv J."/>
            <person name="Li Y."/>
            <person name="Zhang Z."/>
            <person name="Liu B."/>
            <person name="Lu W."/>
            <person name="Hui Y."/>
            <person name="Liang J."/>
            <person name="Zhou Z."/>
            <person name="Hou R."/>
            <person name="Li X."/>
            <person name="Liu Y."/>
            <person name="Li H."/>
            <person name="Ning X."/>
            <person name="Lin Y."/>
            <person name="Zhao L."/>
            <person name="Xing Q."/>
            <person name="Dou J."/>
            <person name="Li Y."/>
            <person name="Mao J."/>
            <person name="Guo H."/>
            <person name="Dou H."/>
            <person name="Li T."/>
            <person name="Mu C."/>
            <person name="Jiang W."/>
            <person name="Fu Q."/>
            <person name="Fu X."/>
            <person name="Miao Y."/>
            <person name="Liu J."/>
            <person name="Yu Q."/>
            <person name="Li R."/>
            <person name="Liao H."/>
            <person name="Li X."/>
            <person name="Kong Y."/>
            <person name="Jiang Z."/>
            <person name="Chourrout D."/>
            <person name="Li R."/>
            <person name="Bao Z."/>
        </authorList>
    </citation>
    <scope>NUCLEOTIDE SEQUENCE [LARGE SCALE GENOMIC DNA]</scope>
    <source>
        <strain evidence="5 6">PY_sf001</strain>
    </source>
</reference>
<sequence length="398" mass="45172">MDPSTLTLEQVEERFLVSRDTGFLLDSSQVKLQTCWSPFEEVAEQLTKNVENRIIREKVEELNGDKPIPDGKLEQLCLHRILTFLTAGYIWQDGEETVPMKLPRCLAVPLTRVSDALGMKPILSYPSMILANWQMQDTDGPFDFRNLNAMYQTPGGDGAEWFILTHVVIEQRFAPAIEAIVNAMKYSTAGTEDNVALVRALEIIPGVMVDMMRTFKQIKDGVVPEQFYDELRIFYTGWGEGKDPLPEGLIYEGVYGDQPTSMKGGSAAQSTTLQILDAALGITHEGGQKEILDEVRDYMLREHRNFCAYVRKNSNIRHYVERCNNTDVIKAYNKCISAIRGFRGLHKDKVNDYIRKPSERKDRNKHVEGIKDTGTGSTPYLTFLKEINEDTDKCKLSN</sequence>
<keyword evidence="3 4" id="KW-0408">Iron</keyword>
<dbReference type="STRING" id="6573.A0A210PJS9"/>
<organism evidence="5 6">
    <name type="scientific">Mizuhopecten yessoensis</name>
    <name type="common">Japanese scallop</name>
    <name type="synonym">Patinopecten yessoensis</name>
    <dbReference type="NCBI Taxonomy" id="6573"/>
    <lineage>
        <taxon>Eukaryota</taxon>
        <taxon>Metazoa</taxon>
        <taxon>Spiralia</taxon>
        <taxon>Lophotrochozoa</taxon>
        <taxon>Mollusca</taxon>
        <taxon>Bivalvia</taxon>
        <taxon>Autobranchia</taxon>
        <taxon>Pteriomorphia</taxon>
        <taxon>Pectinida</taxon>
        <taxon>Pectinoidea</taxon>
        <taxon>Pectinidae</taxon>
        <taxon>Mizuhopecten</taxon>
    </lineage>
</organism>
<dbReference type="PANTHER" id="PTHR28657">
    <property type="entry name" value="INDOLEAMINE 2,3-DIOXYGENASE"/>
    <property type="match status" value="1"/>
</dbReference>
<comment type="similarity">
    <text evidence="1">Belongs to the indoleamine 2,3-dioxygenase family.</text>
</comment>
<gene>
    <name evidence="5" type="ORF">KP79_PYT02919</name>
</gene>
<dbReference type="Proteomes" id="UP000242188">
    <property type="component" value="Unassembled WGS sequence"/>
</dbReference>
<evidence type="ECO:0000256" key="2">
    <source>
        <dbReference type="ARBA" id="ARBA00022723"/>
    </source>
</evidence>
<dbReference type="GO" id="GO:0033754">
    <property type="term" value="F:indoleamine 2,3-dioxygenase activity"/>
    <property type="evidence" value="ECO:0007669"/>
    <property type="project" value="TreeGrafter"/>
</dbReference>
<feature type="binding site" description="proximal binding residue" evidence="4">
    <location>
        <position position="346"/>
    </location>
    <ligand>
        <name>heme b</name>
        <dbReference type="ChEBI" id="CHEBI:60344"/>
    </ligand>
    <ligandPart>
        <name>Fe</name>
        <dbReference type="ChEBI" id="CHEBI:18248"/>
    </ligandPart>
</feature>
<keyword evidence="5" id="KW-0560">Oxidoreductase</keyword>
<dbReference type="GO" id="GO:0046872">
    <property type="term" value="F:metal ion binding"/>
    <property type="evidence" value="ECO:0007669"/>
    <property type="project" value="UniProtKB-KW"/>
</dbReference>
<comment type="caution">
    <text evidence="5">The sequence shown here is derived from an EMBL/GenBank/DDBJ whole genome shotgun (WGS) entry which is preliminary data.</text>
</comment>
<name>A0A210PJS9_MIZYE</name>
<dbReference type="InterPro" id="IPR037217">
    <property type="entry name" value="Trp/Indoleamine_2_3_dOase-like"/>
</dbReference>
<dbReference type="OrthoDB" id="10262710at2759"/>
<keyword evidence="5" id="KW-0223">Dioxygenase</keyword>
<evidence type="ECO:0000256" key="3">
    <source>
        <dbReference type="ARBA" id="ARBA00023004"/>
    </source>
</evidence>
<dbReference type="GO" id="GO:0004833">
    <property type="term" value="F:L-tryptophan 2,3-dioxygenase activity"/>
    <property type="evidence" value="ECO:0007669"/>
    <property type="project" value="TreeGrafter"/>
</dbReference>
<keyword evidence="6" id="KW-1185">Reference proteome</keyword>
<evidence type="ECO:0000256" key="1">
    <source>
        <dbReference type="ARBA" id="ARBA00007119"/>
    </source>
</evidence>
<dbReference type="GO" id="GO:0005737">
    <property type="term" value="C:cytoplasm"/>
    <property type="evidence" value="ECO:0007669"/>
    <property type="project" value="TreeGrafter"/>
</dbReference>
<keyword evidence="4" id="KW-0349">Heme</keyword>
<evidence type="ECO:0000313" key="5">
    <source>
        <dbReference type="EMBL" id="OWF36750.1"/>
    </source>
</evidence>
<dbReference type="EMBL" id="NEDP02076416">
    <property type="protein sequence ID" value="OWF36750.1"/>
    <property type="molecule type" value="Genomic_DNA"/>
</dbReference>
<accession>A0A210PJS9</accession>
<dbReference type="PANTHER" id="PTHR28657:SF5">
    <property type="entry name" value="INDOLEAMINE 2,3-DIOXYGENASE"/>
    <property type="match status" value="1"/>
</dbReference>
<evidence type="ECO:0000256" key="4">
    <source>
        <dbReference type="PIRSR" id="PIRSR600898-1"/>
    </source>
</evidence>
<dbReference type="SUPFAM" id="SSF140959">
    <property type="entry name" value="Indolic compounds 2,3-dioxygenase-like"/>
    <property type="match status" value="1"/>
</dbReference>
<dbReference type="Gene3D" id="1.20.58.480">
    <property type="match status" value="1"/>
</dbReference>
<dbReference type="GO" id="GO:0020037">
    <property type="term" value="F:heme binding"/>
    <property type="evidence" value="ECO:0007669"/>
    <property type="project" value="InterPro"/>
</dbReference>
<evidence type="ECO:0000313" key="6">
    <source>
        <dbReference type="Proteomes" id="UP000242188"/>
    </source>
</evidence>